<protein>
    <submittedName>
        <fullName evidence="1">Uncharacterized protein</fullName>
    </submittedName>
</protein>
<dbReference type="AlphaFoldDB" id="A0AAT9GWX6"/>
<sequence length="229" mass="25163">MNNKFSKEPKHCINKPLQLNSVSKSENTAYNILVQGIDKTVKFVPKEEINFQNILNNGAENGATATVAGGYAGILTGFSPYEKSIGFITHNEDYLKSAELNLSNGSFSIGARATNNSCQLNYNYGTLEIQLIHENFMSRIEFQRPMSHSTFTFPSRAEAGSYTVAMTSDLAIDNPTSTSLSPNTLNSKYPYAVNGFRVHCPSISTGALIYEKMSTGWLEISASIVYDPQ</sequence>
<evidence type="ECO:0000313" key="1">
    <source>
        <dbReference type="EMBL" id="BFM41718.1"/>
    </source>
</evidence>
<dbReference type="RefSeq" id="WP_369616973.1">
    <property type="nucleotide sequence ID" value="NZ_AP031573.1"/>
</dbReference>
<organism evidence="1">
    <name type="scientific">Flavobacterium sp. CFS9</name>
    <dbReference type="NCBI Taxonomy" id="3143118"/>
    <lineage>
        <taxon>Bacteria</taxon>
        <taxon>Pseudomonadati</taxon>
        <taxon>Bacteroidota</taxon>
        <taxon>Flavobacteriia</taxon>
        <taxon>Flavobacteriales</taxon>
        <taxon>Flavobacteriaceae</taxon>
        <taxon>Flavobacterium</taxon>
    </lineage>
</organism>
<gene>
    <name evidence="1" type="ORF">CFS9_03590</name>
</gene>
<accession>A0AAT9GWX6</accession>
<proteinExistence type="predicted"/>
<reference evidence="1" key="1">
    <citation type="submission" date="2024-05" db="EMBL/GenBank/DDBJ databases">
        <title>Whole-Genome Sequence of CFS9, a Potential Fish Probiotic Isolated from the Body Surface of Silurus asotus.</title>
        <authorList>
            <person name="Kojima M."/>
            <person name="Tobioka K."/>
            <person name="Yokota K."/>
            <person name="Nakatani H."/>
            <person name="Hori K."/>
            <person name="Tamaru Y."/>
            <person name="Okazaki F."/>
        </authorList>
    </citation>
    <scope>NUCLEOTIDE SEQUENCE</scope>
    <source>
        <strain evidence="1">CFS9</strain>
    </source>
</reference>
<dbReference type="EMBL" id="AP031573">
    <property type="protein sequence ID" value="BFM41718.1"/>
    <property type="molecule type" value="Genomic_DNA"/>
</dbReference>
<name>A0AAT9GWX6_9FLAO</name>